<dbReference type="STRING" id="136037.A0A067QMV9"/>
<dbReference type="InterPro" id="IPR003094">
    <property type="entry name" value="6Pfruct_kin"/>
</dbReference>
<evidence type="ECO:0000259" key="12">
    <source>
        <dbReference type="Pfam" id="PF01591"/>
    </source>
</evidence>
<gene>
    <name evidence="13" type="ORF">L798_00516</name>
</gene>
<evidence type="ECO:0000256" key="11">
    <source>
        <dbReference type="SAM" id="Coils"/>
    </source>
</evidence>
<dbReference type="InterPro" id="IPR027417">
    <property type="entry name" value="P-loop_NTPase"/>
</dbReference>
<dbReference type="SUPFAM" id="SSF52540">
    <property type="entry name" value="P-loop containing nucleoside triphosphate hydrolases"/>
    <property type="match status" value="1"/>
</dbReference>
<dbReference type="Pfam" id="PF01591">
    <property type="entry name" value="6PF2K"/>
    <property type="match status" value="1"/>
</dbReference>
<accession>A0A067QMV9</accession>
<evidence type="ECO:0000256" key="2">
    <source>
        <dbReference type="ARBA" id="ARBA00022553"/>
    </source>
</evidence>
<evidence type="ECO:0000256" key="8">
    <source>
        <dbReference type="ARBA" id="ARBA00023268"/>
    </source>
</evidence>
<feature type="binding site" evidence="10">
    <location>
        <begin position="254"/>
        <end position="261"/>
    </location>
    <ligand>
        <name>substrate</name>
    </ligand>
</feature>
<keyword evidence="2" id="KW-0597">Phosphoprotein</keyword>
<reference evidence="13 14" key="1">
    <citation type="journal article" date="2014" name="Nat. Commun.">
        <title>Molecular traces of alternative social organization in a termite genome.</title>
        <authorList>
            <person name="Terrapon N."/>
            <person name="Li C."/>
            <person name="Robertson H.M."/>
            <person name="Ji L."/>
            <person name="Meng X."/>
            <person name="Booth W."/>
            <person name="Chen Z."/>
            <person name="Childers C.P."/>
            <person name="Glastad K.M."/>
            <person name="Gokhale K."/>
            <person name="Gowin J."/>
            <person name="Gronenberg W."/>
            <person name="Hermansen R.A."/>
            <person name="Hu H."/>
            <person name="Hunt B.G."/>
            <person name="Huylmans A.K."/>
            <person name="Khalil S.M."/>
            <person name="Mitchell R.D."/>
            <person name="Munoz-Torres M.C."/>
            <person name="Mustard J.A."/>
            <person name="Pan H."/>
            <person name="Reese J.T."/>
            <person name="Scharf M.E."/>
            <person name="Sun F."/>
            <person name="Vogel H."/>
            <person name="Xiao J."/>
            <person name="Yang W."/>
            <person name="Yang Z."/>
            <person name="Yang Z."/>
            <person name="Zhou J."/>
            <person name="Zhu J."/>
            <person name="Brent C.S."/>
            <person name="Elsik C.G."/>
            <person name="Goodisman M.A."/>
            <person name="Liberles D.A."/>
            <person name="Roe R.M."/>
            <person name="Vargo E.L."/>
            <person name="Vilcinskas A."/>
            <person name="Wang J."/>
            <person name="Bornberg-Bauer E."/>
            <person name="Korb J."/>
            <person name="Zhang G."/>
            <person name="Liebig J."/>
        </authorList>
    </citation>
    <scope>NUCLEOTIDE SEQUENCE [LARGE SCALE GENOMIC DNA]</scope>
    <source>
        <tissue evidence="13">Whole organism</tissue>
    </source>
</reference>
<dbReference type="PRINTS" id="PR00991">
    <property type="entry name" value="6PFRUCTKNASE"/>
</dbReference>
<name>A0A067QMV9_ZOONE</name>
<dbReference type="InterPro" id="IPR029033">
    <property type="entry name" value="His_PPase_superfam"/>
</dbReference>
<evidence type="ECO:0000256" key="5">
    <source>
        <dbReference type="ARBA" id="ARBA00022777"/>
    </source>
</evidence>
<dbReference type="GO" id="GO:0006000">
    <property type="term" value="P:fructose metabolic process"/>
    <property type="evidence" value="ECO:0007669"/>
    <property type="project" value="InterPro"/>
</dbReference>
<feature type="coiled-coil region" evidence="11">
    <location>
        <begin position="179"/>
        <end position="206"/>
    </location>
</feature>
<dbReference type="GO" id="GO:0003873">
    <property type="term" value="F:6-phosphofructo-2-kinase activity"/>
    <property type="evidence" value="ECO:0007669"/>
    <property type="project" value="InterPro"/>
</dbReference>
<dbReference type="Proteomes" id="UP000027135">
    <property type="component" value="Unassembled WGS sequence"/>
</dbReference>
<feature type="domain" description="6-phosphofructo-2-kinase" evidence="12">
    <location>
        <begin position="33"/>
        <end position="247"/>
    </location>
</feature>
<evidence type="ECO:0000313" key="13">
    <source>
        <dbReference type="EMBL" id="KDR09557.1"/>
    </source>
</evidence>
<dbReference type="eggNOG" id="KOG0234">
    <property type="taxonomic scope" value="Eukaryota"/>
</dbReference>
<keyword evidence="5 13" id="KW-0418">Kinase</keyword>
<keyword evidence="8" id="KW-0511">Multifunctional enzyme</keyword>
<evidence type="ECO:0000313" key="14">
    <source>
        <dbReference type="Proteomes" id="UP000027135"/>
    </source>
</evidence>
<dbReference type="AlphaFoldDB" id="A0A067QMV9"/>
<dbReference type="SMART" id="SM00855">
    <property type="entry name" value="PGAM"/>
    <property type="match status" value="1"/>
</dbReference>
<sequence>MFAADKMPVIQMQRRNSQFQRKVSIRIGERANYVNSPHVIAMVGLPARGKTYISKKLSRYLNWIGINTKVFNLGEYRRHATTAYKSHEFFRPDNREAMAIRTQCAIDALHDVCAWLENGGEVAVFDATNSTWDRRRMIKEIVVNKMGFKLFFVESVCDDPQIIEQNIMEVKVNSPDYKNMNTEMALKDFLQRIEHYEEKYMALDEKEESDLSFMKIYNTGEKVVVHKHEGHIQSRIVYYLMNIHITPRTIYLTRHGESDMNVEGRIGGDSDLSYRGKLYATALANYIHQQDIPGLRVWTSWLKRTIQTVATIPAPQERWKALNEIDAGICEEMSYEEIAEKYPEDFTARDQSKFTYRYPRGESYEDLVARLEPVIMELERQGNVLVVSHQAVIRCLLAYFLDKSAVLKQTRCSCSYCCEHSTTLCCKDFMRNELPYLYVPLHTIIKLTPVAYGCKMEHIKLPIDCVDTHRPKPKIPGTLEDKFKREKSAAIVTANHHDSS</sequence>
<dbReference type="SUPFAM" id="SSF53254">
    <property type="entry name" value="Phosphoglycerate mutase-like"/>
    <property type="match status" value="1"/>
</dbReference>
<evidence type="ECO:0000256" key="10">
    <source>
        <dbReference type="PIRSR" id="PIRSR613078-2"/>
    </source>
</evidence>
<keyword evidence="11" id="KW-0175">Coiled coil</keyword>
<evidence type="ECO:0000256" key="9">
    <source>
        <dbReference type="PIRSR" id="PIRSR613078-1"/>
    </source>
</evidence>
<dbReference type="PANTHER" id="PTHR10606">
    <property type="entry name" value="6-PHOSPHOFRUCTO-2-KINASE/FRUCTOSE-2,6-BISPHOSPHATASE"/>
    <property type="match status" value="1"/>
</dbReference>
<dbReference type="Pfam" id="PF00300">
    <property type="entry name" value="His_Phos_1"/>
    <property type="match status" value="1"/>
</dbReference>
<dbReference type="EMBL" id="KK853235">
    <property type="protein sequence ID" value="KDR09557.1"/>
    <property type="molecule type" value="Genomic_DNA"/>
</dbReference>
<dbReference type="Gene3D" id="3.40.50.300">
    <property type="entry name" value="P-loop containing nucleotide triphosphate hydrolases"/>
    <property type="match status" value="1"/>
</dbReference>
<dbReference type="PANTHER" id="PTHR10606:SF44">
    <property type="entry name" value="6-PHOSPHOFRUCTO 2-KINASE_FRUCTOSE 2,6-BISPHOSPHATASE LONG FORM"/>
    <property type="match status" value="1"/>
</dbReference>
<comment type="similarity">
    <text evidence="1">In the C-terminal section; belongs to the phosphoglycerate mutase family.</text>
</comment>
<proteinExistence type="inferred from homology"/>
<keyword evidence="7" id="KW-0067">ATP-binding</keyword>
<feature type="active site" description="Proton donor/acceptor" evidence="9">
    <location>
        <position position="324"/>
    </location>
</feature>
<dbReference type="GO" id="GO:0005829">
    <property type="term" value="C:cytosol"/>
    <property type="evidence" value="ECO:0007669"/>
    <property type="project" value="TreeGrafter"/>
</dbReference>
<dbReference type="InParanoid" id="A0A067QMV9"/>
<dbReference type="PIRSF" id="PIRSF000709">
    <property type="entry name" value="6PFK_2-Ptase"/>
    <property type="match status" value="1"/>
</dbReference>
<evidence type="ECO:0000256" key="1">
    <source>
        <dbReference type="ARBA" id="ARBA00008408"/>
    </source>
</evidence>
<dbReference type="GO" id="GO:0006003">
    <property type="term" value="P:fructose 2,6-bisphosphate metabolic process"/>
    <property type="evidence" value="ECO:0007669"/>
    <property type="project" value="InterPro"/>
</dbReference>
<keyword evidence="4" id="KW-0547">Nucleotide-binding</keyword>
<evidence type="ECO:0000256" key="4">
    <source>
        <dbReference type="ARBA" id="ARBA00022741"/>
    </source>
</evidence>
<dbReference type="InterPro" id="IPR013078">
    <property type="entry name" value="His_Pase_superF_clade-1"/>
</dbReference>
<protein>
    <submittedName>
        <fullName evidence="13">6-phosphofructo-2-kinase/fructose-2, 6-biphosphatase 2</fullName>
    </submittedName>
</protein>
<organism evidence="13 14">
    <name type="scientific">Zootermopsis nevadensis</name>
    <name type="common">Dampwood termite</name>
    <dbReference type="NCBI Taxonomy" id="136037"/>
    <lineage>
        <taxon>Eukaryota</taxon>
        <taxon>Metazoa</taxon>
        <taxon>Ecdysozoa</taxon>
        <taxon>Arthropoda</taxon>
        <taxon>Hexapoda</taxon>
        <taxon>Insecta</taxon>
        <taxon>Pterygota</taxon>
        <taxon>Neoptera</taxon>
        <taxon>Polyneoptera</taxon>
        <taxon>Dictyoptera</taxon>
        <taxon>Blattodea</taxon>
        <taxon>Blattoidea</taxon>
        <taxon>Termitoidae</taxon>
        <taxon>Termopsidae</taxon>
        <taxon>Zootermopsis</taxon>
    </lineage>
</organism>
<evidence type="ECO:0000256" key="3">
    <source>
        <dbReference type="ARBA" id="ARBA00022679"/>
    </source>
</evidence>
<evidence type="ECO:0000256" key="7">
    <source>
        <dbReference type="ARBA" id="ARBA00022840"/>
    </source>
</evidence>
<keyword evidence="6" id="KW-0378">Hydrolase</keyword>
<feature type="binding site" evidence="10">
    <location>
        <position position="304"/>
    </location>
    <ligand>
        <name>substrate</name>
    </ligand>
</feature>
<keyword evidence="3" id="KW-0808">Transferase</keyword>
<dbReference type="FunCoup" id="A0A067QMV9">
    <property type="interactions" value="772"/>
</dbReference>
<dbReference type="GO" id="GO:0004331">
    <property type="term" value="F:fructose-2,6-bisphosphate 2-phosphatase activity"/>
    <property type="evidence" value="ECO:0007669"/>
    <property type="project" value="TreeGrafter"/>
</dbReference>
<dbReference type="FunFam" id="3.40.50.1240:FF:000001">
    <property type="entry name" value="6-phosphofructo-2-kinase/fructose-2, 6-bisphosphatase 3 isoform 2"/>
    <property type="match status" value="1"/>
</dbReference>
<dbReference type="OMA" id="RWIQERC"/>
<dbReference type="PROSITE" id="PS00175">
    <property type="entry name" value="PG_MUTASE"/>
    <property type="match status" value="1"/>
</dbReference>
<dbReference type="GO" id="GO:0005524">
    <property type="term" value="F:ATP binding"/>
    <property type="evidence" value="ECO:0007669"/>
    <property type="project" value="UniProtKB-KW"/>
</dbReference>
<keyword evidence="14" id="KW-1185">Reference proteome</keyword>
<evidence type="ECO:0000256" key="6">
    <source>
        <dbReference type="ARBA" id="ARBA00022801"/>
    </source>
</evidence>
<dbReference type="Gene3D" id="3.40.50.1240">
    <property type="entry name" value="Phosphoglycerate mutase-like"/>
    <property type="match status" value="1"/>
</dbReference>
<dbReference type="FunFam" id="3.40.50.300:FF:000047">
    <property type="entry name" value="6-phosphofructo-2-kinase/fructose-2, 6-bisphosphatase 3 isoform 2"/>
    <property type="match status" value="1"/>
</dbReference>
<feature type="active site" description="Tele-phosphohistidine intermediate" evidence="9">
    <location>
        <position position="255"/>
    </location>
</feature>
<dbReference type="InterPro" id="IPR013079">
    <property type="entry name" value="6Phosfructo_kin"/>
</dbReference>
<dbReference type="InterPro" id="IPR001345">
    <property type="entry name" value="PG/BPGM_mutase_AS"/>
</dbReference>
<dbReference type="CDD" id="cd07067">
    <property type="entry name" value="HP_PGM_like"/>
    <property type="match status" value="1"/>
</dbReference>